<evidence type="ECO:0000313" key="2">
    <source>
        <dbReference type="EMBL" id="KAF8789513.1"/>
    </source>
</evidence>
<protein>
    <submittedName>
        <fullName evidence="2">Uncharacterized protein</fullName>
    </submittedName>
</protein>
<sequence length="330" mass="37579">MSFVIATEALNVLAISAAALVLSRRYSATFFTCSSALTSPFTATGQILVPSIIDVCELHFVEDDFVKEARGFDINTGKVLTAPLGIKKLKEEAFPTIFCGYPNYFQVPKNQRGCSEEKREEREQSALIQAIENSIKENEIYEKWSFGSLEELDLKVSNLELSSLWTVIRKDSYLLFAKLIDSPYPQIKYSVLINEILEVNVFFMNVKRLKVGAYSFPLQCRSINLLADILSTCVKVFEEEPKDDVLNSVKDALQIMMHSDKDPFFQFIGEQLCLKEMRKLTYSPEMLVFCTLLYGLAPNAYQFIRKGSKLILPHQQQFKIYAHHQALTLS</sequence>
<keyword evidence="1" id="KW-0732">Signal</keyword>
<organism evidence="2 3">
    <name type="scientific">Argiope bruennichi</name>
    <name type="common">Wasp spider</name>
    <name type="synonym">Aranea bruennichi</name>
    <dbReference type="NCBI Taxonomy" id="94029"/>
    <lineage>
        <taxon>Eukaryota</taxon>
        <taxon>Metazoa</taxon>
        <taxon>Ecdysozoa</taxon>
        <taxon>Arthropoda</taxon>
        <taxon>Chelicerata</taxon>
        <taxon>Arachnida</taxon>
        <taxon>Araneae</taxon>
        <taxon>Araneomorphae</taxon>
        <taxon>Entelegynae</taxon>
        <taxon>Araneoidea</taxon>
        <taxon>Araneidae</taxon>
        <taxon>Argiope</taxon>
    </lineage>
</organism>
<name>A0A8T0FL10_ARGBR</name>
<dbReference type="Proteomes" id="UP000807504">
    <property type="component" value="Unassembled WGS sequence"/>
</dbReference>
<keyword evidence="3" id="KW-1185">Reference proteome</keyword>
<gene>
    <name evidence="2" type="ORF">HNY73_007446</name>
</gene>
<reference evidence="2" key="2">
    <citation type="submission" date="2020-06" db="EMBL/GenBank/DDBJ databases">
        <authorList>
            <person name="Sheffer M."/>
        </authorList>
    </citation>
    <scope>NUCLEOTIDE SEQUENCE</scope>
</reference>
<evidence type="ECO:0000256" key="1">
    <source>
        <dbReference type="SAM" id="SignalP"/>
    </source>
</evidence>
<dbReference type="AlphaFoldDB" id="A0A8T0FL10"/>
<feature type="signal peptide" evidence="1">
    <location>
        <begin position="1"/>
        <end position="19"/>
    </location>
</feature>
<evidence type="ECO:0000313" key="3">
    <source>
        <dbReference type="Proteomes" id="UP000807504"/>
    </source>
</evidence>
<accession>A0A8T0FL10</accession>
<proteinExistence type="predicted"/>
<reference evidence="2" key="1">
    <citation type="journal article" date="2020" name="bioRxiv">
        <title>Chromosome-level reference genome of the European wasp spider Argiope bruennichi: a resource for studies on range expansion and evolutionary adaptation.</title>
        <authorList>
            <person name="Sheffer M.M."/>
            <person name="Hoppe A."/>
            <person name="Krehenwinkel H."/>
            <person name="Uhl G."/>
            <person name="Kuss A.W."/>
            <person name="Jensen L."/>
            <person name="Jensen C."/>
            <person name="Gillespie R.G."/>
            <person name="Hoff K.J."/>
            <person name="Prost S."/>
        </authorList>
    </citation>
    <scope>NUCLEOTIDE SEQUENCE</scope>
</reference>
<feature type="chain" id="PRO_5035882236" evidence="1">
    <location>
        <begin position="20"/>
        <end position="330"/>
    </location>
</feature>
<dbReference type="EMBL" id="JABXBU010000012">
    <property type="protein sequence ID" value="KAF8789513.1"/>
    <property type="molecule type" value="Genomic_DNA"/>
</dbReference>
<comment type="caution">
    <text evidence="2">The sequence shown here is derived from an EMBL/GenBank/DDBJ whole genome shotgun (WGS) entry which is preliminary data.</text>
</comment>